<comment type="similarity">
    <text evidence="1">Belongs to the DP1 family.</text>
</comment>
<dbReference type="PANTHER" id="PTHR12300">
    <property type="entry name" value="HVA22-LIKE PROTEINS"/>
    <property type="match status" value="1"/>
</dbReference>
<accession>A0A6U3XWG0</accession>
<keyword evidence="2" id="KW-0472">Membrane</keyword>
<name>A0A6U3XWG0_9STRA</name>
<organism evidence="3">
    <name type="scientific">Ditylum brightwellii</name>
    <dbReference type="NCBI Taxonomy" id="49249"/>
    <lineage>
        <taxon>Eukaryota</taxon>
        <taxon>Sar</taxon>
        <taxon>Stramenopiles</taxon>
        <taxon>Ochrophyta</taxon>
        <taxon>Bacillariophyta</taxon>
        <taxon>Mediophyceae</taxon>
        <taxon>Lithodesmiophycidae</taxon>
        <taxon>Lithodesmiales</taxon>
        <taxon>Lithodesmiaceae</taxon>
        <taxon>Ditylum</taxon>
    </lineage>
</organism>
<feature type="transmembrane region" description="Helical" evidence="2">
    <location>
        <begin position="93"/>
        <end position="113"/>
    </location>
</feature>
<keyword evidence="2" id="KW-1133">Transmembrane helix</keyword>
<comment type="subcellular location">
    <subcellularLocation>
        <location evidence="1">Membrane</location>
        <topology evidence="1">Multi-pass membrane protein</topology>
    </subcellularLocation>
</comment>
<dbReference type="EMBL" id="HBGN01002678">
    <property type="protein sequence ID" value="CAD9315383.1"/>
    <property type="molecule type" value="Transcribed_RNA"/>
</dbReference>
<reference evidence="3" key="1">
    <citation type="submission" date="2021-01" db="EMBL/GenBank/DDBJ databases">
        <authorList>
            <person name="Corre E."/>
            <person name="Pelletier E."/>
            <person name="Niang G."/>
            <person name="Scheremetjew M."/>
            <person name="Finn R."/>
            <person name="Kale V."/>
            <person name="Holt S."/>
            <person name="Cochrane G."/>
            <person name="Meng A."/>
            <person name="Brown T."/>
            <person name="Cohen L."/>
        </authorList>
    </citation>
    <scope>NUCLEOTIDE SEQUENCE</scope>
    <source>
        <strain evidence="3">Pop2</strain>
    </source>
</reference>
<evidence type="ECO:0000313" key="3">
    <source>
        <dbReference type="EMBL" id="CAD9315383.1"/>
    </source>
</evidence>
<feature type="transmembrane region" description="Helical" evidence="2">
    <location>
        <begin position="120"/>
        <end position="142"/>
    </location>
</feature>
<sequence>MTHPKLEEALVKTDAFLAKYPSLSQYEHLKELEKKTGYHKVYFFILFSTLISTAIYFLGGAKLVTDLVSFLYPAYMSFKAIDSGNPTEDTQWLTYWVVFSFFSILEGTIAPLADSIPFYFVLKVGFFIWLYHPKFLGAALVYSQIIKPNVVPYLNSLGVTPAAKKVE</sequence>
<protein>
    <recommendedName>
        <fullName evidence="4">Receptor expression-enhancing protein</fullName>
    </recommendedName>
</protein>
<evidence type="ECO:0000256" key="2">
    <source>
        <dbReference type="SAM" id="Phobius"/>
    </source>
</evidence>
<dbReference type="GO" id="GO:0016020">
    <property type="term" value="C:membrane"/>
    <property type="evidence" value="ECO:0007669"/>
    <property type="project" value="UniProtKB-SubCell"/>
</dbReference>
<gene>
    <name evidence="3" type="ORF">DBRI1063_LOCUS1790</name>
</gene>
<keyword evidence="2" id="KW-0812">Transmembrane</keyword>
<proteinExistence type="inferred from homology"/>
<dbReference type="InterPro" id="IPR004345">
    <property type="entry name" value="TB2_DP1_HVA22"/>
</dbReference>
<feature type="transmembrane region" description="Helical" evidence="2">
    <location>
        <begin position="41"/>
        <end position="59"/>
    </location>
</feature>
<dbReference type="PANTHER" id="PTHR12300:SF187">
    <property type="entry name" value="RECEPTOR EXPRESSION-ENHANCING PROTEIN"/>
    <property type="match status" value="1"/>
</dbReference>
<dbReference type="Pfam" id="PF03134">
    <property type="entry name" value="TB2_DP1_HVA22"/>
    <property type="match status" value="1"/>
</dbReference>
<dbReference type="AlphaFoldDB" id="A0A6U3XWG0"/>
<evidence type="ECO:0000256" key="1">
    <source>
        <dbReference type="RuleBase" id="RU362006"/>
    </source>
</evidence>
<evidence type="ECO:0008006" key="4">
    <source>
        <dbReference type="Google" id="ProtNLM"/>
    </source>
</evidence>